<dbReference type="PANTHER" id="PTHR43968">
    <property type="match status" value="1"/>
</dbReference>
<feature type="region of interest" description="Disordered" evidence="2">
    <location>
        <begin position="161"/>
        <end position="182"/>
    </location>
</feature>
<dbReference type="PROSITE" id="PS50404">
    <property type="entry name" value="GST_NTER"/>
    <property type="match status" value="1"/>
</dbReference>
<evidence type="ECO:0000256" key="1">
    <source>
        <dbReference type="ARBA" id="ARBA00007409"/>
    </source>
</evidence>
<evidence type="ECO:0000313" key="5">
    <source>
        <dbReference type="Proteomes" id="UP000756346"/>
    </source>
</evidence>
<dbReference type="InterPro" id="IPR050983">
    <property type="entry name" value="GST_Omega/HSP26"/>
</dbReference>
<comment type="similarity">
    <text evidence="1">Belongs to the GST superfamily.</text>
</comment>
<sequence length="450" mass="51596">MGHSSTDAIEARPHGQLVSRIVLDPPDLDAWRERLFNVDDTIILTNEQFETYFPHIDNVYSHRSTQRYKRKPFISHYWDCRMKGRPPGTPKSDDPAKKKRKRNARERDLCDVKIKITEYFPGATIQSDHDEQHTFVADGLAGGQPGMDGEKFWTIQRVNGNGGNGKGDGVAGPHKHSLDKSDQIKKSTVQRYLTTQEKEARKAQKPFQRRPSGQAVQTIKKHNKEHDLKLYAACFCPFSQRVWIALEAKGMAYQYCETDPYRKPTQLLEANPRGLVPAIREGDWASGESSVILEYLEDRHSGVPLLPTDARLKANCRLWIDHINVKIVPGFYALARAYDSTKQFERTERLQAEITALVQAADERGPYFLGTDMCLVDIHFAPFAIRLSRLFRDRTMWLDPMPGTRWHQWANALEHNPHVQATLSNNELYTETFDLYTMPGPQHSDQLLDL</sequence>
<evidence type="ECO:0000256" key="2">
    <source>
        <dbReference type="SAM" id="MobiDB-lite"/>
    </source>
</evidence>
<dbReference type="CDD" id="cd00570">
    <property type="entry name" value="GST_N_family"/>
    <property type="match status" value="1"/>
</dbReference>
<accession>A0A9P8Y0H3</accession>
<comment type="caution">
    <text evidence="4">The sequence shown here is derived from an EMBL/GenBank/DDBJ whole genome shotgun (WGS) entry which is preliminary data.</text>
</comment>
<feature type="compositionally biased region" description="Gly residues" evidence="2">
    <location>
        <begin position="161"/>
        <end position="170"/>
    </location>
</feature>
<evidence type="ECO:0000313" key="4">
    <source>
        <dbReference type="EMBL" id="KAH7026539.1"/>
    </source>
</evidence>
<dbReference type="SFLD" id="SFLDG00358">
    <property type="entry name" value="Main_(cytGST)"/>
    <property type="match status" value="1"/>
</dbReference>
<dbReference type="SUPFAM" id="SSF52833">
    <property type="entry name" value="Thioredoxin-like"/>
    <property type="match status" value="1"/>
</dbReference>
<dbReference type="Gene3D" id="1.20.1050.10">
    <property type="match status" value="1"/>
</dbReference>
<dbReference type="PANTHER" id="PTHR43968:SF6">
    <property type="entry name" value="GLUTATHIONE S-TRANSFERASE OMEGA"/>
    <property type="match status" value="1"/>
</dbReference>
<protein>
    <recommendedName>
        <fullName evidence="3">GST N-terminal domain-containing protein</fullName>
    </recommendedName>
</protein>
<keyword evidence="5" id="KW-1185">Reference proteome</keyword>
<feature type="domain" description="GST N-terminal" evidence="3">
    <location>
        <begin position="226"/>
        <end position="304"/>
    </location>
</feature>
<dbReference type="OrthoDB" id="4951845at2759"/>
<dbReference type="GO" id="GO:0005737">
    <property type="term" value="C:cytoplasm"/>
    <property type="evidence" value="ECO:0007669"/>
    <property type="project" value="TreeGrafter"/>
</dbReference>
<dbReference type="InterPro" id="IPR004045">
    <property type="entry name" value="Glutathione_S-Trfase_N"/>
</dbReference>
<dbReference type="InterPro" id="IPR036282">
    <property type="entry name" value="Glutathione-S-Trfase_C_sf"/>
</dbReference>
<dbReference type="InterPro" id="IPR036249">
    <property type="entry name" value="Thioredoxin-like_sf"/>
</dbReference>
<dbReference type="EMBL" id="JAGTJQ010000008">
    <property type="protein sequence ID" value="KAH7026539.1"/>
    <property type="molecule type" value="Genomic_DNA"/>
</dbReference>
<organism evidence="4 5">
    <name type="scientific">Microdochium trichocladiopsis</name>
    <dbReference type="NCBI Taxonomy" id="1682393"/>
    <lineage>
        <taxon>Eukaryota</taxon>
        <taxon>Fungi</taxon>
        <taxon>Dikarya</taxon>
        <taxon>Ascomycota</taxon>
        <taxon>Pezizomycotina</taxon>
        <taxon>Sordariomycetes</taxon>
        <taxon>Xylariomycetidae</taxon>
        <taxon>Xylariales</taxon>
        <taxon>Microdochiaceae</taxon>
        <taxon>Microdochium</taxon>
    </lineage>
</organism>
<proteinExistence type="inferred from homology"/>
<dbReference type="SFLD" id="SFLDS00019">
    <property type="entry name" value="Glutathione_Transferase_(cytos"/>
    <property type="match status" value="1"/>
</dbReference>
<dbReference type="GeneID" id="70179889"/>
<dbReference type="AlphaFoldDB" id="A0A9P8Y0H3"/>
<dbReference type="Gene3D" id="3.40.30.10">
    <property type="entry name" value="Glutaredoxin"/>
    <property type="match status" value="1"/>
</dbReference>
<dbReference type="PROSITE" id="PS51354">
    <property type="entry name" value="GLUTAREDOXIN_2"/>
    <property type="match status" value="1"/>
</dbReference>
<dbReference type="InterPro" id="IPR040079">
    <property type="entry name" value="Glutathione_S-Trfase"/>
</dbReference>
<reference evidence="4" key="1">
    <citation type="journal article" date="2021" name="Nat. Commun.">
        <title>Genetic determinants of endophytism in the Arabidopsis root mycobiome.</title>
        <authorList>
            <person name="Mesny F."/>
            <person name="Miyauchi S."/>
            <person name="Thiergart T."/>
            <person name="Pickel B."/>
            <person name="Atanasova L."/>
            <person name="Karlsson M."/>
            <person name="Huettel B."/>
            <person name="Barry K.W."/>
            <person name="Haridas S."/>
            <person name="Chen C."/>
            <person name="Bauer D."/>
            <person name="Andreopoulos W."/>
            <person name="Pangilinan J."/>
            <person name="LaButti K."/>
            <person name="Riley R."/>
            <person name="Lipzen A."/>
            <person name="Clum A."/>
            <person name="Drula E."/>
            <person name="Henrissat B."/>
            <person name="Kohler A."/>
            <person name="Grigoriev I.V."/>
            <person name="Martin F.M."/>
            <person name="Hacquard S."/>
        </authorList>
    </citation>
    <scope>NUCLEOTIDE SEQUENCE</scope>
    <source>
        <strain evidence="4">MPI-CAGE-CH-0230</strain>
    </source>
</reference>
<dbReference type="Proteomes" id="UP000756346">
    <property type="component" value="Unassembled WGS sequence"/>
</dbReference>
<feature type="region of interest" description="Disordered" evidence="2">
    <location>
        <begin position="80"/>
        <end position="105"/>
    </location>
</feature>
<evidence type="ECO:0000259" key="3">
    <source>
        <dbReference type="PROSITE" id="PS50404"/>
    </source>
</evidence>
<gene>
    <name evidence="4" type="ORF">B0I36DRAFT_247925</name>
</gene>
<name>A0A9P8Y0H3_9PEZI</name>
<dbReference type="RefSeq" id="XP_046009756.1">
    <property type="nucleotide sequence ID" value="XM_046150343.1"/>
</dbReference>
<dbReference type="SUPFAM" id="SSF47616">
    <property type="entry name" value="GST C-terminal domain-like"/>
    <property type="match status" value="1"/>
</dbReference>
<dbReference type="Pfam" id="PF13417">
    <property type="entry name" value="GST_N_3"/>
    <property type="match status" value="1"/>
</dbReference>
<dbReference type="CDD" id="cd00299">
    <property type="entry name" value="GST_C_family"/>
    <property type="match status" value="1"/>
</dbReference>